<name>A0A4R2IG71_9GAMM</name>
<proteinExistence type="inferred from homology"/>
<dbReference type="InterPro" id="IPR037066">
    <property type="entry name" value="Plug_dom_sf"/>
</dbReference>
<keyword evidence="13" id="KW-0732">Signal</keyword>
<dbReference type="InterPro" id="IPR000531">
    <property type="entry name" value="Beta-barrel_TonB"/>
</dbReference>
<comment type="similarity">
    <text evidence="11 12">Belongs to the TonB-dependent receptor family.</text>
</comment>
<dbReference type="PROSITE" id="PS52016">
    <property type="entry name" value="TONB_DEPENDENT_REC_3"/>
    <property type="match status" value="1"/>
</dbReference>
<dbReference type="Proteomes" id="UP000294862">
    <property type="component" value="Unassembled WGS sequence"/>
</dbReference>
<evidence type="ECO:0000256" key="6">
    <source>
        <dbReference type="ARBA" id="ARBA00023004"/>
    </source>
</evidence>
<evidence type="ECO:0000256" key="11">
    <source>
        <dbReference type="PROSITE-ProRule" id="PRU01360"/>
    </source>
</evidence>
<evidence type="ECO:0000259" key="15">
    <source>
        <dbReference type="Pfam" id="PF07715"/>
    </source>
</evidence>
<gene>
    <name evidence="16" type="ORF">EV148_101631</name>
</gene>
<dbReference type="Pfam" id="PF07715">
    <property type="entry name" value="Plug"/>
    <property type="match status" value="1"/>
</dbReference>
<keyword evidence="17" id="KW-1185">Reference proteome</keyword>
<evidence type="ECO:0000256" key="12">
    <source>
        <dbReference type="RuleBase" id="RU003357"/>
    </source>
</evidence>
<keyword evidence="4" id="KW-0410">Iron transport</keyword>
<keyword evidence="3 11" id="KW-1134">Transmembrane beta strand</keyword>
<reference evidence="16 17" key="1">
    <citation type="journal article" date="2015" name="Stand. Genomic Sci.">
        <title>Genomic Encyclopedia of Bacterial and Archaeal Type Strains, Phase III: the genomes of soil and plant-associated and newly described type strains.</title>
        <authorList>
            <person name="Whitman W.B."/>
            <person name="Woyke T."/>
            <person name="Klenk H.P."/>
            <person name="Zhou Y."/>
            <person name="Lilburn T.G."/>
            <person name="Beck B.J."/>
            <person name="De Vos P."/>
            <person name="Vandamme P."/>
            <person name="Eisen J.A."/>
            <person name="Garrity G."/>
            <person name="Hugenholtz P."/>
            <person name="Kyrpides N.C."/>
        </authorList>
    </citation>
    <scope>NUCLEOTIDE SEQUENCE [LARGE SCALE GENOMIC DNA]</scope>
    <source>
        <strain evidence="16 17">A3</strain>
    </source>
</reference>
<evidence type="ECO:0000256" key="2">
    <source>
        <dbReference type="ARBA" id="ARBA00022448"/>
    </source>
</evidence>
<keyword evidence="5 11" id="KW-0812">Transmembrane</keyword>
<dbReference type="CDD" id="cd01347">
    <property type="entry name" value="ligand_gated_channel"/>
    <property type="match status" value="1"/>
</dbReference>
<dbReference type="AlphaFoldDB" id="A0A4R2IG71"/>
<dbReference type="GO" id="GO:0009279">
    <property type="term" value="C:cell outer membrane"/>
    <property type="evidence" value="ECO:0007669"/>
    <property type="project" value="UniProtKB-SubCell"/>
</dbReference>
<sequence>MRSIPWRYLPAIACVLPSTASPAAADLPAVVVTATRTPQEADDVPASIDAVAFDDVVDVFGVNPSDYLAGIPGLLARDRQNYAQDEQISIRGFGARATFGVRGVRLYTDGIPATMPDGQGQVSHFSLDSAARIEVLRGPFSALYGNSSGGVIQLFGADGSVPPEISLALVGGSYGNARASVNARGVAGDLDYNLDLTHFQTDGWRDHSAAKRESGNAKLAWTIGEGGKLTLLANTLALPGADDPLGLTHAQFDADPRGVASVATQFDTRKSVHQDQGGAIWDQDLGGGHALRVLGYYGTRAVEQYLAIPVATQANPKHSGGVVDLDSRYGGSDARLTWKGELAGRAFELAAGLSWDRQAQHRRGYANFVGDVLGVRGALRRDEDDTVRDFDQYAQATWRFADRWSLVAGLRHSDVAFHARDHYVTTGNPDDSGRVDYGATTPVAGLLWRAARGVNVYASYGRGFETPTFNELGYRADGAAGLAFDLDPARSRNAEVGIKLRPSTSLDASVALFRADTRDELAVATSAGGRTTYQNIGKARRDGAEAALAWRVGDAWTLQLAWTRLDATFRSAFLTCAGTPCTTPDTPVGAGARIPGVPRSMVHAGLRWGGDRGWHAGTAADAVGAVVVNDLGTDRAPGYVVAAADLGYAFELDAGRLDAFARVDNLFDRRYAGSVIVNDANGRYFEPAPGRTVMLGMKWTWNR</sequence>
<feature type="signal peptide" evidence="13">
    <location>
        <begin position="1"/>
        <end position="25"/>
    </location>
</feature>
<dbReference type="Pfam" id="PF00593">
    <property type="entry name" value="TonB_dep_Rec_b-barrel"/>
    <property type="match status" value="1"/>
</dbReference>
<evidence type="ECO:0000256" key="10">
    <source>
        <dbReference type="ARBA" id="ARBA00023237"/>
    </source>
</evidence>
<evidence type="ECO:0000259" key="14">
    <source>
        <dbReference type="Pfam" id="PF00593"/>
    </source>
</evidence>
<comment type="subcellular location">
    <subcellularLocation>
        <location evidence="1 11">Cell outer membrane</location>
        <topology evidence="1 11">Multi-pass membrane protein</topology>
    </subcellularLocation>
</comment>
<dbReference type="Gene3D" id="2.170.130.10">
    <property type="entry name" value="TonB-dependent receptor, plug domain"/>
    <property type="match status" value="1"/>
</dbReference>
<keyword evidence="7" id="KW-0406">Ion transport</keyword>
<dbReference type="Gene3D" id="2.40.170.20">
    <property type="entry name" value="TonB-dependent receptor, beta-barrel domain"/>
    <property type="match status" value="1"/>
</dbReference>
<evidence type="ECO:0000313" key="17">
    <source>
        <dbReference type="Proteomes" id="UP000294862"/>
    </source>
</evidence>
<dbReference type="InterPro" id="IPR036942">
    <property type="entry name" value="Beta-barrel_TonB_sf"/>
</dbReference>
<evidence type="ECO:0000313" key="16">
    <source>
        <dbReference type="EMBL" id="TCO43212.1"/>
    </source>
</evidence>
<keyword evidence="6" id="KW-0408">Iron</keyword>
<dbReference type="GO" id="GO:0006826">
    <property type="term" value="P:iron ion transport"/>
    <property type="evidence" value="ECO:0007669"/>
    <property type="project" value="UniProtKB-KW"/>
</dbReference>
<protein>
    <submittedName>
        <fullName evidence="16">Iron complex outermembrane receptor protein</fullName>
    </submittedName>
</protein>
<evidence type="ECO:0000256" key="9">
    <source>
        <dbReference type="ARBA" id="ARBA00023136"/>
    </source>
</evidence>
<dbReference type="RefSeq" id="WP_131993309.1">
    <property type="nucleotide sequence ID" value="NZ_SLWQ01000001.1"/>
</dbReference>
<dbReference type="PANTHER" id="PTHR32552:SF81">
    <property type="entry name" value="TONB-DEPENDENT OUTER MEMBRANE RECEPTOR"/>
    <property type="match status" value="1"/>
</dbReference>
<evidence type="ECO:0000256" key="3">
    <source>
        <dbReference type="ARBA" id="ARBA00022452"/>
    </source>
</evidence>
<keyword evidence="16" id="KW-0675">Receptor</keyword>
<evidence type="ECO:0000256" key="1">
    <source>
        <dbReference type="ARBA" id="ARBA00004571"/>
    </source>
</evidence>
<dbReference type="EMBL" id="SLWQ01000001">
    <property type="protein sequence ID" value="TCO43212.1"/>
    <property type="molecule type" value="Genomic_DNA"/>
</dbReference>
<comment type="caution">
    <text evidence="16">The sequence shown here is derived from an EMBL/GenBank/DDBJ whole genome shotgun (WGS) entry which is preliminary data.</text>
</comment>
<dbReference type="InterPro" id="IPR039426">
    <property type="entry name" value="TonB-dep_rcpt-like"/>
</dbReference>
<keyword evidence="8 12" id="KW-0798">TonB box</keyword>
<feature type="domain" description="TonB-dependent receptor plug" evidence="15">
    <location>
        <begin position="42"/>
        <end position="151"/>
    </location>
</feature>
<evidence type="ECO:0000256" key="5">
    <source>
        <dbReference type="ARBA" id="ARBA00022692"/>
    </source>
</evidence>
<dbReference type="PANTHER" id="PTHR32552">
    <property type="entry name" value="FERRICHROME IRON RECEPTOR-RELATED"/>
    <property type="match status" value="1"/>
</dbReference>
<evidence type="ECO:0000256" key="13">
    <source>
        <dbReference type="SAM" id="SignalP"/>
    </source>
</evidence>
<keyword evidence="10 11" id="KW-0998">Cell outer membrane</keyword>
<keyword evidence="2 11" id="KW-0813">Transport</keyword>
<feature type="chain" id="PRO_5020868191" evidence="13">
    <location>
        <begin position="26"/>
        <end position="703"/>
    </location>
</feature>
<feature type="domain" description="TonB-dependent receptor-like beta-barrel" evidence="14">
    <location>
        <begin position="244"/>
        <end position="666"/>
    </location>
</feature>
<evidence type="ECO:0000256" key="8">
    <source>
        <dbReference type="ARBA" id="ARBA00023077"/>
    </source>
</evidence>
<dbReference type="InterPro" id="IPR012910">
    <property type="entry name" value="Plug_dom"/>
</dbReference>
<evidence type="ECO:0000256" key="4">
    <source>
        <dbReference type="ARBA" id="ARBA00022496"/>
    </source>
</evidence>
<dbReference type="OrthoDB" id="9760620at2"/>
<keyword evidence="9 11" id="KW-0472">Membrane</keyword>
<organism evidence="16 17">
    <name type="scientific">Dokdonella fugitiva</name>
    <dbReference type="NCBI Taxonomy" id="328517"/>
    <lineage>
        <taxon>Bacteria</taxon>
        <taxon>Pseudomonadati</taxon>
        <taxon>Pseudomonadota</taxon>
        <taxon>Gammaproteobacteria</taxon>
        <taxon>Lysobacterales</taxon>
        <taxon>Rhodanobacteraceae</taxon>
        <taxon>Dokdonella</taxon>
    </lineage>
</organism>
<accession>A0A4R2IG71</accession>
<evidence type="ECO:0000256" key="7">
    <source>
        <dbReference type="ARBA" id="ARBA00023065"/>
    </source>
</evidence>
<dbReference type="SUPFAM" id="SSF56935">
    <property type="entry name" value="Porins"/>
    <property type="match status" value="1"/>
</dbReference>